<dbReference type="EMBL" id="CAKOFQ010006750">
    <property type="protein sequence ID" value="CAH1968000.1"/>
    <property type="molecule type" value="Genomic_DNA"/>
</dbReference>
<name>A0A9P0P237_ACAOB</name>
<reference evidence="1" key="1">
    <citation type="submission" date="2022-03" db="EMBL/GenBank/DDBJ databases">
        <authorList>
            <person name="Sayadi A."/>
        </authorList>
    </citation>
    <scope>NUCLEOTIDE SEQUENCE</scope>
</reference>
<gene>
    <name evidence="1" type="ORF">ACAOBT_LOCUS7645</name>
</gene>
<dbReference type="Proteomes" id="UP001152888">
    <property type="component" value="Unassembled WGS sequence"/>
</dbReference>
<comment type="caution">
    <text evidence="1">The sequence shown here is derived from an EMBL/GenBank/DDBJ whole genome shotgun (WGS) entry which is preliminary data.</text>
</comment>
<evidence type="ECO:0000313" key="1">
    <source>
        <dbReference type="EMBL" id="CAH1968000.1"/>
    </source>
</evidence>
<organism evidence="1 2">
    <name type="scientific">Acanthoscelides obtectus</name>
    <name type="common">Bean weevil</name>
    <name type="synonym">Bruchus obtectus</name>
    <dbReference type="NCBI Taxonomy" id="200917"/>
    <lineage>
        <taxon>Eukaryota</taxon>
        <taxon>Metazoa</taxon>
        <taxon>Ecdysozoa</taxon>
        <taxon>Arthropoda</taxon>
        <taxon>Hexapoda</taxon>
        <taxon>Insecta</taxon>
        <taxon>Pterygota</taxon>
        <taxon>Neoptera</taxon>
        <taxon>Endopterygota</taxon>
        <taxon>Coleoptera</taxon>
        <taxon>Polyphaga</taxon>
        <taxon>Cucujiformia</taxon>
        <taxon>Chrysomeloidea</taxon>
        <taxon>Chrysomelidae</taxon>
        <taxon>Bruchinae</taxon>
        <taxon>Bruchini</taxon>
        <taxon>Acanthoscelides</taxon>
    </lineage>
</organism>
<dbReference type="AlphaFoldDB" id="A0A9P0P237"/>
<protein>
    <submittedName>
        <fullName evidence="1">Uncharacterized protein</fullName>
    </submittedName>
</protein>
<dbReference type="OrthoDB" id="6720674at2759"/>
<sequence length="106" mass="11992">MQEWKRHITIPNKEKSEGSIEKDECVIFGELVAAKLRKMDDINRQYLMNDITNLMFRATIRCQFMPHLGASSSRSGSSSPPSSSSSWFLLVESPLTSPEFPASRIL</sequence>
<accession>A0A9P0P237</accession>
<evidence type="ECO:0000313" key="2">
    <source>
        <dbReference type="Proteomes" id="UP001152888"/>
    </source>
</evidence>
<proteinExistence type="predicted"/>
<keyword evidence="2" id="KW-1185">Reference proteome</keyword>